<reference evidence="2 3" key="1">
    <citation type="submission" date="2017-06" db="EMBL/GenBank/DDBJ databases">
        <title>A platform for efficient transgenesis in Macrostomum lignano, a flatworm model organism for stem cell research.</title>
        <authorList>
            <person name="Berezikov E."/>
        </authorList>
    </citation>
    <scope>NUCLEOTIDE SEQUENCE [LARGE SCALE GENOMIC DNA]</scope>
    <source>
        <strain evidence="2">DV1</strain>
        <tissue evidence="2">Whole organism</tissue>
    </source>
</reference>
<dbReference type="Proteomes" id="UP000215902">
    <property type="component" value="Unassembled WGS sequence"/>
</dbReference>
<name>A0A267EN86_9PLAT</name>
<evidence type="ECO:0000256" key="1">
    <source>
        <dbReference type="SAM" id="MobiDB-lite"/>
    </source>
</evidence>
<evidence type="ECO:0000313" key="3">
    <source>
        <dbReference type="Proteomes" id="UP000215902"/>
    </source>
</evidence>
<dbReference type="AlphaFoldDB" id="A0A267EN86"/>
<evidence type="ECO:0000313" key="2">
    <source>
        <dbReference type="EMBL" id="PAA62995.1"/>
    </source>
</evidence>
<feature type="compositionally biased region" description="Low complexity" evidence="1">
    <location>
        <begin position="22"/>
        <end position="40"/>
    </location>
</feature>
<feature type="region of interest" description="Disordered" evidence="1">
    <location>
        <begin position="22"/>
        <end position="56"/>
    </location>
</feature>
<accession>A0A267EN86</accession>
<sequence length="56" mass="7119">QQQRQQQPQQWQQQQRQQQPQQWQQQQRQKQPQQWQQQQQNFVLVQDDFPALPPKK</sequence>
<organism evidence="2 3">
    <name type="scientific">Macrostomum lignano</name>
    <dbReference type="NCBI Taxonomy" id="282301"/>
    <lineage>
        <taxon>Eukaryota</taxon>
        <taxon>Metazoa</taxon>
        <taxon>Spiralia</taxon>
        <taxon>Lophotrochozoa</taxon>
        <taxon>Platyhelminthes</taxon>
        <taxon>Rhabditophora</taxon>
        <taxon>Macrostomorpha</taxon>
        <taxon>Macrostomida</taxon>
        <taxon>Macrostomidae</taxon>
        <taxon>Macrostomum</taxon>
    </lineage>
</organism>
<gene>
    <name evidence="2" type="ORF">BOX15_Mlig019024g1</name>
</gene>
<feature type="non-terminal residue" evidence="2">
    <location>
        <position position="1"/>
    </location>
</feature>
<comment type="caution">
    <text evidence="2">The sequence shown here is derived from an EMBL/GenBank/DDBJ whole genome shotgun (WGS) entry which is preliminary data.</text>
</comment>
<protein>
    <submittedName>
        <fullName evidence="2">Uncharacterized protein</fullName>
    </submittedName>
</protein>
<dbReference type="EMBL" id="NIVC01001881">
    <property type="protein sequence ID" value="PAA62995.1"/>
    <property type="molecule type" value="Genomic_DNA"/>
</dbReference>
<keyword evidence="3" id="KW-1185">Reference proteome</keyword>
<proteinExistence type="predicted"/>